<evidence type="ECO:0000256" key="5">
    <source>
        <dbReference type="ARBA" id="ARBA00022840"/>
    </source>
</evidence>
<evidence type="ECO:0000313" key="9">
    <source>
        <dbReference type="EMBL" id="CAB5001189.1"/>
    </source>
</evidence>
<dbReference type="InterPro" id="IPR013563">
    <property type="entry name" value="Oligopep_ABC_C"/>
</dbReference>
<evidence type="ECO:0000256" key="1">
    <source>
        <dbReference type="ARBA" id="ARBA00004202"/>
    </source>
</evidence>
<keyword evidence="5" id="KW-0067">ATP-binding</keyword>
<dbReference type="InterPro" id="IPR017871">
    <property type="entry name" value="ABC_transporter-like_CS"/>
</dbReference>
<name>A0A6J7PCM3_9ZZZZ</name>
<dbReference type="PANTHER" id="PTHR43297:SF2">
    <property type="entry name" value="DIPEPTIDE TRANSPORT ATP-BINDING PROTEIN DPPD"/>
    <property type="match status" value="1"/>
</dbReference>
<evidence type="ECO:0000256" key="6">
    <source>
        <dbReference type="ARBA" id="ARBA00023136"/>
    </source>
</evidence>
<dbReference type="GO" id="GO:0005886">
    <property type="term" value="C:plasma membrane"/>
    <property type="evidence" value="ECO:0007669"/>
    <property type="project" value="UniProtKB-SubCell"/>
</dbReference>
<dbReference type="PANTHER" id="PTHR43297">
    <property type="entry name" value="OLIGOPEPTIDE TRANSPORT ATP-BINDING PROTEIN APPD"/>
    <property type="match status" value="1"/>
</dbReference>
<sequence length="329" mass="35393">MNPVLEVENLSVTFRYREGDVAALRNVSLRIDPGESLGVVGESGSGKSLTSAAIMGLLPRNASVTGSVRFLGQELLGAPEPTLRDLRGRRLAIISQDALTALNPVHTVGAQIAEAIRVHDSSHSRAELRARAIDLLDLVGIPQPSTRVNNYPHEFSGGMRQRVLIAMSVANEPDLIIADEPTTALDVTVQAQVLDVLARIQARTSSSLMLITHDLGVVAGVADRVLVMYSGSVVEEAGVDDLFYETAHPYTRGLLASLPRLDVRDRSQPLYRIPGFQPAPVERPPGCPFHPRCDVAVAGLCDVERPLPIVVRTGHVANCHRAEIDGPIT</sequence>
<evidence type="ECO:0000259" key="7">
    <source>
        <dbReference type="PROSITE" id="PS50893"/>
    </source>
</evidence>
<keyword evidence="6" id="KW-0472">Membrane</keyword>
<dbReference type="GO" id="GO:0016887">
    <property type="term" value="F:ATP hydrolysis activity"/>
    <property type="evidence" value="ECO:0007669"/>
    <property type="project" value="InterPro"/>
</dbReference>
<keyword evidence="3" id="KW-1003">Cell membrane</keyword>
<dbReference type="EMBL" id="CAFBOZ010000075">
    <property type="protein sequence ID" value="CAB5001189.1"/>
    <property type="molecule type" value="Genomic_DNA"/>
</dbReference>
<dbReference type="GO" id="GO:0005524">
    <property type="term" value="F:ATP binding"/>
    <property type="evidence" value="ECO:0007669"/>
    <property type="project" value="UniProtKB-KW"/>
</dbReference>
<evidence type="ECO:0000256" key="4">
    <source>
        <dbReference type="ARBA" id="ARBA00022741"/>
    </source>
</evidence>
<dbReference type="Pfam" id="PF08352">
    <property type="entry name" value="oligo_HPY"/>
    <property type="match status" value="1"/>
</dbReference>
<dbReference type="GO" id="GO:0015833">
    <property type="term" value="P:peptide transport"/>
    <property type="evidence" value="ECO:0007669"/>
    <property type="project" value="InterPro"/>
</dbReference>
<evidence type="ECO:0000313" key="8">
    <source>
        <dbReference type="EMBL" id="CAB4932992.1"/>
    </source>
</evidence>
<dbReference type="SUPFAM" id="SSF52540">
    <property type="entry name" value="P-loop containing nucleoside triphosphate hydrolases"/>
    <property type="match status" value="1"/>
</dbReference>
<dbReference type="InterPro" id="IPR050388">
    <property type="entry name" value="ABC_Ni/Peptide_Import"/>
</dbReference>
<evidence type="ECO:0000256" key="2">
    <source>
        <dbReference type="ARBA" id="ARBA00022448"/>
    </source>
</evidence>
<dbReference type="PROSITE" id="PS50893">
    <property type="entry name" value="ABC_TRANSPORTER_2"/>
    <property type="match status" value="1"/>
</dbReference>
<dbReference type="FunFam" id="3.40.50.300:FF:000016">
    <property type="entry name" value="Oligopeptide ABC transporter ATP-binding component"/>
    <property type="match status" value="1"/>
</dbReference>
<dbReference type="InterPro" id="IPR003593">
    <property type="entry name" value="AAA+_ATPase"/>
</dbReference>
<proteinExistence type="predicted"/>
<comment type="subcellular location">
    <subcellularLocation>
        <location evidence="1">Cell membrane</location>
        <topology evidence="1">Peripheral membrane protein</topology>
    </subcellularLocation>
</comment>
<dbReference type="PROSITE" id="PS00211">
    <property type="entry name" value="ABC_TRANSPORTER_1"/>
    <property type="match status" value="1"/>
</dbReference>
<feature type="domain" description="ABC transporter" evidence="7">
    <location>
        <begin position="5"/>
        <end position="255"/>
    </location>
</feature>
<gene>
    <name evidence="8" type="ORF">UFOPK3773_00361</name>
    <name evidence="9" type="ORF">UFOPK3992_00652</name>
</gene>
<dbReference type="EMBL" id="CAFBNF010000022">
    <property type="protein sequence ID" value="CAB4932992.1"/>
    <property type="molecule type" value="Genomic_DNA"/>
</dbReference>
<protein>
    <submittedName>
        <fullName evidence="9">Unannotated protein</fullName>
    </submittedName>
</protein>
<dbReference type="NCBIfam" id="TIGR01727">
    <property type="entry name" value="oligo_HPY"/>
    <property type="match status" value="1"/>
</dbReference>
<keyword evidence="2" id="KW-0813">Transport</keyword>
<reference evidence="9" key="1">
    <citation type="submission" date="2020-05" db="EMBL/GenBank/DDBJ databases">
        <authorList>
            <person name="Chiriac C."/>
            <person name="Salcher M."/>
            <person name="Ghai R."/>
            <person name="Kavagutti S V."/>
        </authorList>
    </citation>
    <scope>NUCLEOTIDE SEQUENCE</scope>
</reference>
<keyword evidence="4" id="KW-0547">Nucleotide-binding</keyword>
<dbReference type="Pfam" id="PF00005">
    <property type="entry name" value="ABC_tran"/>
    <property type="match status" value="1"/>
</dbReference>
<dbReference type="AlphaFoldDB" id="A0A6J7PCM3"/>
<dbReference type="InterPro" id="IPR027417">
    <property type="entry name" value="P-loop_NTPase"/>
</dbReference>
<dbReference type="CDD" id="cd03257">
    <property type="entry name" value="ABC_NikE_OppD_transporters"/>
    <property type="match status" value="1"/>
</dbReference>
<accession>A0A6J7PCM3</accession>
<evidence type="ECO:0000256" key="3">
    <source>
        <dbReference type="ARBA" id="ARBA00022475"/>
    </source>
</evidence>
<dbReference type="InterPro" id="IPR003439">
    <property type="entry name" value="ABC_transporter-like_ATP-bd"/>
</dbReference>
<organism evidence="9">
    <name type="scientific">freshwater metagenome</name>
    <dbReference type="NCBI Taxonomy" id="449393"/>
    <lineage>
        <taxon>unclassified sequences</taxon>
        <taxon>metagenomes</taxon>
        <taxon>ecological metagenomes</taxon>
    </lineage>
</organism>
<dbReference type="Gene3D" id="3.40.50.300">
    <property type="entry name" value="P-loop containing nucleotide triphosphate hydrolases"/>
    <property type="match status" value="1"/>
</dbReference>
<dbReference type="SMART" id="SM00382">
    <property type="entry name" value="AAA"/>
    <property type="match status" value="1"/>
</dbReference>